<feature type="repeat" description="TPR" evidence="1">
    <location>
        <begin position="55"/>
        <end position="88"/>
    </location>
</feature>
<dbReference type="InterPro" id="IPR011990">
    <property type="entry name" value="TPR-like_helical_dom_sf"/>
</dbReference>
<evidence type="ECO:0000256" key="3">
    <source>
        <dbReference type="SAM" id="SignalP"/>
    </source>
</evidence>
<dbReference type="Pfam" id="PF13432">
    <property type="entry name" value="TPR_16"/>
    <property type="match status" value="1"/>
</dbReference>
<gene>
    <name evidence="4" type="ORF">SAMN04488503_1340</name>
</gene>
<dbReference type="PROSITE" id="PS50005">
    <property type="entry name" value="TPR"/>
    <property type="match status" value="1"/>
</dbReference>
<dbReference type="Gene3D" id="1.25.40.10">
    <property type="entry name" value="Tetratricopeptide repeat domain"/>
    <property type="match status" value="1"/>
</dbReference>
<dbReference type="Proteomes" id="UP000198324">
    <property type="component" value="Unassembled WGS sequence"/>
</dbReference>
<dbReference type="RefSeq" id="WP_089272982.1">
    <property type="nucleotide sequence ID" value="NZ_FZOC01000002.1"/>
</dbReference>
<feature type="region of interest" description="Disordered" evidence="2">
    <location>
        <begin position="154"/>
        <end position="173"/>
    </location>
</feature>
<evidence type="ECO:0000256" key="1">
    <source>
        <dbReference type="PROSITE-ProRule" id="PRU00339"/>
    </source>
</evidence>
<evidence type="ECO:0000313" key="5">
    <source>
        <dbReference type="Proteomes" id="UP000198324"/>
    </source>
</evidence>
<dbReference type="SUPFAM" id="SSF48452">
    <property type="entry name" value="TPR-like"/>
    <property type="match status" value="1"/>
</dbReference>
<dbReference type="OrthoDB" id="5458536at2"/>
<organism evidence="4 5">
    <name type="scientific">Humidesulfovibrio mexicanus</name>
    <dbReference type="NCBI Taxonomy" id="147047"/>
    <lineage>
        <taxon>Bacteria</taxon>
        <taxon>Pseudomonadati</taxon>
        <taxon>Thermodesulfobacteriota</taxon>
        <taxon>Desulfovibrionia</taxon>
        <taxon>Desulfovibrionales</taxon>
        <taxon>Desulfovibrionaceae</taxon>
        <taxon>Humidesulfovibrio</taxon>
    </lineage>
</organism>
<name>A0A238Z8W3_9BACT</name>
<feature type="signal peptide" evidence="3">
    <location>
        <begin position="1"/>
        <end position="21"/>
    </location>
</feature>
<feature type="compositionally biased region" description="Basic and acidic residues" evidence="2">
    <location>
        <begin position="154"/>
        <end position="167"/>
    </location>
</feature>
<keyword evidence="5" id="KW-1185">Reference proteome</keyword>
<sequence length="173" mass="19402">MRTPFLTLLALAALCAPLLTGCSPSVRGSMALSSGDYDRALGLYGEALASDPDSIYLRQRIGLTHFAKKDYANAETSFREILSLRPGEPNAAFYLGLSRIGKGERGPALEELQGFSWPDKYYQQKFVREEAERLLRHPDMPAAETISCLKDALEEGRKKQEESEREMTWGLRR</sequence>
<keyword evidence="3" id="KW-0732">Signal</keyword>
<proteinExistence type="predicted"/>
<dbReference type="AlphaFoldDB" id="A0A238Z8W3"/>
<evidence type="ECO:0000256" key="2">
    <source>
        <dbReference type="SAM" id="MobiDB-lite"/>
    </source>
</evidence>
<dbReference type="InterPro" id="IPR019734">
    <property type="entry name" value="TPR_rpt"/>
</dbReference>
<protein>
    <submittedName>
        <fullName evidence="4">Tetratricopeptide repeat-containing protein</fullName>
    </submittedName>
</protein>
<keyword evidence="1" id="KW-0802">TPR repeat</keyword>
<accession>A0A238Z8W3</accession>
<reference evidence="4 5" key="1">
    <citation type="submission" date="2017-06" db="EMBL/GenBank/DDBJ databases">
        <authorList>
            <person name="Kim H.J."/>
            <person name="Triplett B.A."/>
        </authorList>
    </citation>
    <scope>NUCLEOTIDE SEQUENCE [LARGE SCALE GENOMIC DNA]</scope>
    <source>
        <strain evidence="4 5">DSM 13116</strain>
    </source>
</reference>
<feature type="chain" id="PRO_5013235138" evidence="3">
    <location>
        <begin position="22"/>
        <end position="173"/>
    </location>
</feature>
<evidence type="ECO:0000313" key="4">
    <source>
        <dbReference type="EMBL" id="SNR79710.1"/>
    </source>
</evidence>
<dbReference type="EMBL" id="FZOC01000002">
    <property type="protein sequence ID" value="SNR79710.1"/>
    <property type="molecule type" value="Genomic_DNA"/>
</dbReference>
<dbReference type="PROSITE" id="PS51257">
    <property type="entry name" value="PROKAR_LIPOPROTEIN"/>
    <property type="match status" value="1"/>
</dbReference>